<protein>
    <submittedName>
        <fullName evidence="5">Lrp/AsnC family transcriptional regulator</fullName>
    </submittedName>
</protein>
<dbReference type="InterPro" id="IPR019888">
    <property type="entry name" value="Tscrpt_reg_AsnC-like"/>
</dbReference>
<dbReference type="PRINTS" id="PR00033">
    <property type="entry name" value="HTHASNC"/>
</dbReference>
<dbReference type="RefSeq" id="WP_344953788.1">
    <property type="nucleotide sequence ID" value="NZ_BAABCX010000001.1"/>
</dbReference>
<keyword evidence="6" id="KW-1185">Reference proteome</keyword>
<organism evidence="5 6">
    <name type="scientific">Zobellella aerophila</name>
    <dbReference type="NCBI Taxonomy" id="870480"/>
    <lineage>
        <taxon>Bacteria</taxon>
        <taxon>Pseudomonadati</taxon>
        <taxon>Pseudomonadota</taxon>
        <taxon>Gammaproteobacteria</taxon>
        <taxon>Aeromonadales</taxon>
        <taxon>Aeromonadaceae</taxon>
        <taxon>Zobellella</taxon>
    </lineage>
</organism>
<dbReference type="PROSITE" id="PS00519">
    <property type="entry name" value="HTH_ASNC_1"/>
    <property type="match status" value="1"/>
</dbReference>
<reference evidence="6" key="1">
    <citation type="journal article" date="2019" name="Int. J. Syst. Evol. Microbiol.">
        <title>The Global Catalogue of Microorganisms (GCM) 10K type strain sequencing project: providing services to taxonomists for standard genome sequencing and annotation.</title>
        <authorList>
            <consortium name="The Broad Institute Genomics Platform"/>
            <consortium name="The Broad Institute Genome Sequencing Center for Infectious Disease"/>
            <person name="Wu L."/>
            <person name="Ma J."/>
        </authorList>
    </citation>
    <scope>NUCLEOTIDE SEQUENCE [LARGE SCALE GENOMIC DNA]</scope>
    <source>
        <strain evidence="6">JCM 17110</strain>
    </source>
</reference>
<gene>
    <name evidence="5" type="ORF">GCM10022394_02050</name>
</gene>
<evidence type="ECO:0000313" key="5">
    <source>
        <dbReference type="EMBL" id="GAA3526535.1"/>
    </source>
</evidence>
<dbReference type="InterPro" id="IPR019887">
    <property type="entry name" value="Tscrpt_reg_AsnC/Lrp_C"/>
</dbReference>
<dbReference type="SMART" id="SM00344">
    <property type="entry name" value="HTH_ASNC"/>
    <property type="match status" value="1"/>
</dbReference>
<keyword evidence="2" id="KW-0238">DNA-binding</keyword>
<dbReference type="SUPFAM" id="SSF54909">
    <property type="entry name" value="Dimeric alpha+beta barrel"/>
    <property type="match status" value="1"/>
</dbReference>
<comment type="caution">
    <text evidence="5">The sequence shown here is derived from an EMBL/GenBank/DDBJ whole genome shotgun (WGS) entry which is preliminary data.</text>
</comment>
<dbReference type="InterPro" id="IPR019885">
    <property type="entry name" value="Tscrpt_reg_HTH_AsnC-type_CS"/>
</dbReference>
<proteinExistence type="predicted"/>
<dbReference type="Gene3D" id="3.30.70.920">
    <property type="match status" value="1"/>
</dbReference>
<dbReference type="CDD" id="cd00090">
    <property type="entry name" value="HTH_ARSR"/>
    <property type="match status" value="1"/>
</dbReference>
<dbReference type="InterPro" id="IPR036388">
    <property type="entry name" value="WH-like_DNA-bd_sf"/>
</dbReference>
<dbReference type="SUPFAM" id="SSF46785">
    <property type="entry name" value="Winged helix' DNA-binding domain"/>
    <property type="match status" value="1"/>
</dbReference>
<dbReference type="InterPro" id="IPR036390">
    <property type="entry name" value="WH_DNA-bd_sf"/>
</dbReference>
<dbReference type="PROSITE" id="PS50956">
    <property type="entry name" value="HTH_ASNC_2"/>
    <property type="match status" value="1"/>
</dbReference>
<dbReference type="Pfam" id="PF13412">
    <property type="entry name" value="HTH_24"/>
    <property type="match status" value="1"/>
</dbReference>
<evidence type="ECO:0000256" key="3">
    <source>
        <dbReference type="ARBA" id="ARBA00023163"/>
    </source>
</evidence>
<evidence type="ECO:0000256" key="2">
    <source>
        <dbReference type="ARBA" id="ARBA00023125"/>
    </source>
</evidence>
<sequence length="161" mass="18265">MSNPLQLDRTDRRILELMQRNGRISNLELAERVGLSPSPCSRRVKALEEAGLIADHVTLLDAARLGLSLQAYIHISLDRHTPDRFEAFDKAMADFPEVLECDLITGTDADYQLKVVVRDMEHYQQFLLGKLTRLEGVTGVRSSFVLRRIKRETALPLEHLG</sequence>
<evidence type="ECO:0000313" key="6">
    <source>
        <dbReference type="Proteomes" id="UP001500795"/>
    </source>
</evidence>
<dbReference type="PANTHER" id="PTHR30154">
    <property type="entry name" value="LEUCINE-RESPONSIVE REGULATORY PROTEIN"/>
    <property type="match status" value="1"/>
</dbReference>
<evidence type="ECO:0000256" key="1">
    <source>
        <dbReference type="ARBA" id="ARBA00023015"/>
    </source>
</evidence>
<dbReference type="InterPro" id="IPR000485">
    <property type="entry name" value="AsnC-type_HTH_dom"/>
</dbReference>
<name>A0ABP6V1N7_9GAMM</name>
<dbReference type="EMBL" id="BAABCX010000001">
    <property type="protein sequence ID" value="GAA3526535.1"/>
    <property type="molecule type" value="Genomic_DNA"/>
</dbReference>
<evidence type="ECO:0000259" key="4">
    <source>
        <dbReference type="PROSITE" id="PS50956"/>
    </source>
</evidence>
<dbReference type="Proteomes" id="UP001500795">
    <property type="component" value="Unassembled WGS sequence"/>
</dbReference>
<dbReference type="InterPro" id="IPR011008">
    <property type="entry name" value="Dimeric_a/b-barrel"/>
</dbReference>
<dbReference type="Pfam" id="PF01037">
    <property type="entry name" value="AsnC_trans_reg"/>
    <property type="match status" value="1"/>
</dbReference>
<keyword evidence="1" id="KW-0805">Transcription regulation</keyword>
<feature type="domain" description="HTH asnC-type" evidence="4">
    <location>
        <begin position="7"/>
        <end position="68"/>
    </location>
</feature>
<dbReference type="InterPro" id="IPR011991">
    <property type="entry name" value="ArsR-like_HTH"/>
</dbReference>
<keyword evidence="3" id="KW-0804">Transcription</keyword>
<dbReference type="Gene3D" id="1.10.10.10">
    <property type="entry name" value="Winged helix-like DNA-binding domain superfamily/Winged helix DNA-binding domain"/>
    <property type="match status" value="1"/>
</dbReference>
<dbReference type="PANTHER" id="PTHR30154:SF34">
    <property type="entry name" value="TRANSCRIPTIONAL REGULATOR AZLB"/>
    <property type="match status" value="1"/>
</dbReference>
<accession>A0ABP6V1N7</accession>